<sequence>MNWLRLILNLTLLLLFAACSDQQKNGVSPATIASVNAGQDITVIEGVAFTLNAEVYPAGGVISWVQTQGPAIEEFPEEPAATMELITPTVNVDSTLTFEITYTSIDGQQVKDSVNVFVTNKNSAPVAIIKASNTELPPYNTYDIVTLTGEDSYDIDGEIREYQWRQVDSNAPLSFTTEKNDVAVSFEAPLVATLTNYKLQLTVIDNFEAAQSNIYDVQISAAGVSIAANAGDDREVDEFTLVLLDGTNSVATNSDYSCLWTQTSGTDVTINDSATCNANFIAPDVDSEEVLIFKLTVTDTLNNNGSDSVSITVGPLNLGLLHDTGVTECYDNTGQIDCGADEFPSQDAEHGRDSVYQVLDKSGTGSQSFDFTKFDVNGDEIENDNEVFSCVRDNFTGLIWEVKAQIAVPQFSTLRGAENYYSYDDTAVGSSSCSSSVSCGVDTYVNSVNTATFCGGANWRVPTYMELLSIINYNDTDQDFLLDSELFRYHPNRTTLGHKFYWTSDEGAEGGGGFQWVLDLSTGDDSVILPSKSAYIMLVRTP</sequence>
<dbReference type="InterPro" id="IPR011460">
    <property type="entry name" value="Lcl_C"/>
</dbReference>
<reference evidence="3 4" key="1">
    <citation type="submission" date="2023-01" db="EMBL/GenBank/DDBJ databases">
        <title>Psychrosphaera sp. nov., isolated from marine algae.</title>
        <authorList>
            <person name="Bayburt H."/>
            <person name="Choi B.J."/>
            <person name="Kim J.M."/>
            <person name="Choi D.G."/>
            <person name="Jeon C.O."/>
        </authorList>
    </citation>
    <scope>NUCLEOTIDE SEQUENCE [LARGE SCALE GENOMIC DNA]</scope>
    <source>
        <strain evidence="3 4">G1-22</strain>
    </source>
</reference>
<accession>A0ABT5FJD7</accession>
<keyword evidence="4" id="KW-1185">Reference proteome</keyword>
<dbReference type="RefSeq" id="WP_215964142.1">
    <property type="nucleotide sequence ID" value="NZ_JAQOMS010000002.1"/>
</dbReference>
<dbReference type="Pfam" id="PF22352">
    <property type="entry name" value="K319L-like_PKD"/>
    <property type="match status" value="1"/>
</dbReference>
<dbReference type="EMBL" id="JAQOMS010000002">
    <property type="protein sequence ID" value="MDC2891319.1"/>
    <property type="molecule type" value="Genomic_DNA"/>
</dbReference>
<feature type="signal peptide" evidence="1">
    <location>
        <begin position="1"/>
        <end position="23"/>
    </location>
</feature>
<organism evidence="3 4">
    <name type="scientific">Psychrosphaera algicola</name>
    <dbReference type="NCBI Taxonomy" id="3023714"/>
    <lineage>
        <taxon>Bacteria</taxon>
        <taxon>Pseudomonadati</taxon>
        <taxon>Pseudomonadota</taxon>
        <taxon>Gammaproteobacteria</taxon>
        <taxon>Alteromonadales</taxon>
        <taxon>Pseudoalteromonadaceae</taxon>
        <taxon>Psychrosphaera</taxon>
    </lineage>
</organism>
<protein>
    <submittedName>
        <fullName evidence="3">DUF1566 domain-containing protein</fullName>
    </submittedName>
</protein>
<feature type="domain" description="Lcl C-terminal" evidence="2">
    <location>
        <begin position="390"/>
        <end position="540"/>
    </location>
</feature>
<dbReference type="InterPro" id="IPR029865">
    <property type="entry name" value="KIAA0319-like"/>
</dbReference>
<evidence type="ECO:0000313" key="4">
    <source>
        <dbReference type="Proteomes" id="UP001528411"/>
    </source>
</evidence>
<dbReference type="PANTHER" id="PTHR46182">
    <property type="entry name" value="FI19480P1"/>
    <property type="match status" value="1"/>
</dbReference>
<dbReference type="PANTHER" id="PTHR46182:SF2">
    <property type="entry name" value="FI19480P1"/>
    <property type="match status" value="1"/>
</dbReference>
<evidence type="ECO:0000313" key="3">
    <source>
        <dbReference type="EMBL" id="MDC2891319.1"/>
    </source>
</evidence>
<keyword evidence="1" id="KW-0732">Signal</keyword>
<dbReference type="Pfam" id="PF07603">
    <property type="entry name" value="Lcl_C"/>
    <property type="match status" value="1"/>
</dbReference>
<feature type="chain" id="PRO_5045564344" evidence="1">
    <location>
        <begin position="24"/>
        <end position="542"/>
    </location>
</feature>
<proteinExistence type="predicted"/>
<dbReference type="PROSITE" id="PS51257">
    <property type="entry name" value="PROKAR_LIPOPROTEIN"/>
    <property type="match status" value="1"/>
</dbReference>
<gene>
    <name evidence="3" type="ORF">PN838_24460</name>
</gene>
<evidence type="ECO:0000256" key="1">
    <source>
        <dbReference type="SAM" id="SignalP"/>
    </source>
</evidence>
<evidence type="ECO:0000259" key="2">
    <source>
        <dbReference type="Pfam" id="PF07603"/>
    </source>
</evidence>
<comment type="caution">
    <text evidence="3">The sequence shown here is derived from an EMBL/GenBank/DDBJ whole genome shotgun (WGS) entry which is preliminary data.</text>
</comment>
<dbReference type="Proteomes" id="UP001528411">
    <property type="component" value="Unassembled WGS sequence"/>
</dbReference>
<name>A0ABT5FJD7_9GAMM</name>